<evidence type="ECO:0000313" key="12">
    <source>
        <dbReference type="EMBL" id="JAT75027.1"/>
    </source>
</evidence>
<evidence type="ECO:0000256" key="8">
    <source>
        <dbReference type="ARBA" id="ARBA00023055"/>
    </source>
</evidence>
<evidence type="ECO:0000256" key="7">
    <source>
        <dbReference type="ARBA" id="ARBA00023006"/>
    </source>
</evidence>
<keyword evidence="6 10" id="KW-1133">Transmembrane helix</keyword>
<proteinExistence type="inferred from homology"/>
<evidence type="ECO:0000256" key="11">
    <source>
        <dbReference type="SAM" id="MobiDB-lite"/>
    </source>
</evidence>
<protein>
    <recommendedName>
        <fullName evidence="3 10">Autophagy-related protein 9</fullName>
    </recommendedName>
</protein>
<name>A0A1D2A765_AUXPR</name>
<organism evidence="12">
    <name type="scientific">Auxenochlorella protothecoides</name>
    <name type="common">Green microalga</name>
    <name type="synonym">Chlorella protothecoides</name>
    <dbReference type="NCBI Taxonomy" id="3075"/>
    <lineage>
        <taxon>Eukaryota</taxon>
        <taxon>Viridiplantae</taxon>
        <taxon>Chlorophyta</taxon>
        <taxon>core chlorophytes</taxon>
        <taxon>Trebouxiophyceae</taxon>
        <taxon>Chlorellales</taxon>
        <taxon>Chlorellaceae</taxon>
        <taxon>Auxenochlorella</taxon>
    </lineage>
</organism>
<dbReference type="GO" id="GO:0034497">
    <property type="term" value="P:protein localization to phagophore assembly site"/>
    <property type="evidence" value="ECO:0007669"/>
    <property type="project" value="TreeGrafter"/>
</dbReference>
<evidence type="ECO:0000256" key="9">
    <source>
        <dbReference type="ARBA" id="ARBA00023136"/>
    </source>
</evidence>
<dbReference type="GO" id="GO:0061709">
    <property type="term" value="P:reticulophagy"/>
    <property type="evidence" value="ECO:0007669"/>
    <property type="project" value="TreeGrafter"/>
</dbReference>
<evidence type="ECO:0000256" key="3">
    <source>
        <dbReference type="ARBA" id="ARBA00018074"/>
    </source>
</evidence>
<dbReference type="GO" id="GO:0034045">
    <property type="term" value="C:phagophore assembly site membrane"/>
    <property type="evidence" value="ECO:0007669"/>
    <property type="project" value="UniProtKB-SubCell"/>
</dbReference>
<evidence type="ECO:0000256" key="4">
    <source>
        <dbReference type="ARBA" id="ARBA00022448"/>
    </source>
</evidence>
<feature type="transmembrane region" description="Helical" evidence="10">
    <location>
        <begin position="272"/>
        <end position="296"/>
    </location>
</feature>
<dbReference type="PANTHER" id="PTHR13038">
    <property type="entry name" value="APG9 AUTOPHAGY 9"/>
    <property type="match status" value="1"/>
</dbReference>
<comment type="similarity">
    <text evidence="2 10">Belongs to the ATG9 family.</text>
</comment>
<keyword evidence="9 10" id="KW-0472">Membrane</keyword>
<dbReference type="InterPro" id="IPR007241">
    <property type="entry name" value="Autophagy-rel_prot_9"/>
</dbReference>
<evidence type="ECO:0000256" key="5">
    <source>
        <dbReference type="ARBA" id="ARBA00022692"/>
    </source>
</evidence>
<dbReference type="GO" id="GO:0000422">
    <property type="term" value="P:autophagy of mitochondrion"/>
    <property type="evidence" value="ECO:0007669"/>
    <property type="project" value="TreeGrafter"/>
</dbReference>
<gene>
    <name evidence="12" type="ORF">g.26432</name>
</gene>
<dbReference type="EMBL" id="GDKF01003595">
    <property type="protein sequence ID" value="JAT75027.1"/>
    <property type="molecule type" value="Transcribed_RNA"/>
</dbReference>
<accession>A0A1D2A765</accession>
<comment type="function">
    <text evidence="10">Phospholipid scramblase involved in autophagy. Cycles between the preautophagosomal structure/phagophore assembly site (PAS) and the cytoplasmic vesicle pool and supplies membrane for the growing autophagosome. Lipid scramblase activity plays a key role in preautophagosomal structure/phagophore assembly by distributing the phospholipids that arrive through ATG2 from the cytoplasmic to the luminal leaflet of the bilayer, thereby driving autophagosomal membrane expansion.</text>
</comment>
<feature type="region of interest" description="Disordered" evidence="11">
    <location>
        <begin position="646"/>
        <end position="673"/>
    </location>
</feature>
<evidence type="ECO:0000256" key="2">
    <source>
        <dbReference type="ARBA" id="ARBA00006185"/>
    </source>
</evidence>
<reference evidence="12" key="1">
    <citation type="submission" date="2015-08" db="EMBL/GenBank/DDBJ databases">
        <authorList>
            <person name="Babu N.S."/>
            <person name="Beckwith C.J."/>
            <person name="Beseler K.G."/>
            <person name="Brison A."/>
            <person name="Carone J.V."/>
            <person name="Caskin T.P."/>
            <person name="Diamond M."/>
            <person name="Durham M.E."/>
            <person name="Foxe J.M."/>
            <person name="Go M."/>
            <person name="Henderson B.A."/>
            <person name="Jones I.B."/>
            <person name="McGettigan J.A."/>
            <person name="Micheletti S.J."/>
            <person name="Nasrallah M.E."/>
            <person name="Ortiz D."/>
            <person name="Piller C.R."/>
            <person name="Privatt S.R."/>
            <person name="Schneider S.L."/>
            <person name="Sharp S."/>
            <person name="Smith T.C."/>
            <person name="Stanton J.D."/>
            <person name="Ullery H.E."/>
            <person name="Wilson R.J."/>
            <person name="Serrano M.G."/>
            <person name="Buck G."/>
            <person name="Lee V."/>
            <person name="Wang Y."/>
            <person name="Carvalho R."/>
            <person name="Voegtly L."/>
            <person name="Shi R."/>
            <person name="Duckworth R."/>
            <person name="Johnson A."/>
            <person name="Loviza R."/>
            <person name="Walstead R."/>
            <person name="Shah Z."/>
            <person name="Kiflezghi M."/>
            <person name="Wade K."/>
            <person name="Ball S.L."/>
            <person name="Bradley K.W."/>
            <person name="Asai D.J."/>
            <person name="Bowman C.A."/>
            <person name="Russell D.A."/>
            <person name="Pope W.H."/>
            <person name="Jacobs-Sera D."/>
            <person name="Hendrix R.W."/>
            <person name="Hatfull G.F."/>
        </authorList>
    </citation>
    <scope>NUCLEOTIDE SEQUENCE</scope>
</reference>
<dbReference type="GO" id="GO:0005776">
    <property type="term" value="C:autophagosome"/>
    <property type="evidence" value="ECO:0007669"/>
    <property type="project" value="TreeGrafter"/>
</dbReference>
<dbReference type="AlphaFoldDB" id="A0A1D2A765"/>
<sequence>MDFPDDEDEPIGTTGGRLYARNDTHEQLLDSESFDWEVVPNLDHFFTRVYRYWEEKGFWVCTIAQVLNLLALDFTVVISGALLLGVNYSGLQEECLKKDSCDIWTVMIKKHPLEDGLTVWNLLSLLYLVICSVYCVLALAHLVMEVRGLAEIQHFFNQKLGISERRIKTITWPEVLHRLVQVQRTTRLCASRDLSEHDIVSRIMRRENYLIGMLNLGVLALNAPVMGARPRFLLTKTLEWNLYWCVLDAMFDDNFRIKAEFLHDRAALQKRFQVMAGLNLLMSPFLLAFLLMYFFMKKAEQFYHHPSSLGARYWSPLAKWKLREFNELPHFLNHRLNASNEAAEKYISQFPLPAISHVARFVAFVAGSFAALLLLLTLVDGRLLERDLLGRHVVWWLALLGIVLAASRAFIVESTTAFDPEAALTEVVTHTHYLPRHWRGRAHTLEVQEAFQGLFQFKAVLFFEEMASILLTPLLLYFSLPGCAGAILTFVEQNTVHVDGIGDVCSFSAFDLERHGNRRYGSPVEAPKAARSHQGKLEKSFLSFAAAYPTWEPPAPGQALVQAVGAAPAAGGWAAAGSRILPPLGASSGVLGGSTSRFRLHPMQPVGDVMDVGWGAEERMAVSQMQLHSFYKAARGAENSLHLEGAHDRHPLAPPAESQQIGPEHSSRPPAPESAIAERVSELLPMHKYGSL</sequence>
<feature type="transmembrane region" description="Helical" evidence="10">
    <location>
        <begin position="119"/>
        <end position="143"/>
    </location>
</feature>
<evidence type="ECO:0000256" key="10">
    <source>
        <dbReference type="RuleBase" id="RU364027"/>
    </source>
</evidence>
<comment type="subcellular location">
    <subcellularLocation>
        <location evidence="1 10">Preautophagosomal structure membrane</location>
        <topology evidence="1 10">Multi-pass membrane protein</topology>
    </subcellularLocation>
</comment>
<keyword evidence="4 10" id="KW-0813">Transport</keyword>
<evidence type="ECO:0000256" key="6">
    <source>
        <dbReference type="ARBA" id="ARBA00022989"/>
    </source>
</evidence>
<feature type="transmembrane region" description="Helical" evidence="10">
    <location>
        <begin position="58"/>
        <end position="84"/>
    </location>
</feature>
<evidence type="ECO:0000256" key="1">
    <source>
        <dbReference type="ARBA" id="ARBA00004511"/>
    </source>
</evidence>
<dbReference type="Pfam" id="PF04109">
    <property type="entry name" value="ATG9"/>
    <property type="match status" value="1"/>
</dbReference>
<dbReference type="PANTHER" id="PTHR13038:SF10">
    <property type="entry name" value="AUTOPHAGY-RELATED PROTEIN 9"/>
    <property type="match status" value="1"/>
</dbReference>
<keyword evidence="5 10" id="KW-0812">Transmembrane</keyword>
<dbReference type="GO" id="GO:0034727">
    <property type="term" value="P:piecemeal microautophagy of the nucleus"/>
    <property type="evidence" value="ECO:0007669"/>
    <property type="project" value="TreeGrafter"/>
</dbReference>
<keyword evidence="8 10" id="KW-0445">Lipid transport</keyword>
<feature type="transmembrane region" description="Helical" evidence="10">
    <location>
        <begin position="361"/>
        <end position="381"/>
    </location>
</feature>
<keyword evidence="7 10" id="KW-0072">Autophagy</keyword>
<feature type="transmembrane region" description="Helical" evidence="10">
    <location>
        <begin position="393"/>
        <end position="411"/>
    </location>
</feature>
<dbReference type="GO" id="GO:0006869">
    <property type="term" value="P:lipid transport"/>
    <property type="evidence" value="ECO:0007669"/>
    <property type="project" value="UniProtKB-KW"/>
</dbReference>